<organism evidence="15 16">
    <name type="scientific">Arthrobacter oryzae</name>
    <dbReference type="NCBI Taxonomy" id="409290"/>
    <lineage>
        <taxon>Bacteria</taxon>
        <taxon>Bacillati</taxon>
        <taxon>Actinomycetota</taxon>
        <taxon>Actinomycetes</taxon>
        <taxon>Micrococcales</taxon>
        <taxon>Micrococcaceae</taxon>
        <taxon>Arthrobacter</taxon>
    </lineage>
</organism>
<keyword evidence="16" id="KW-1185">Reference proteome</keyword>
<comment type="catalytic activity">
    <reaction evidence="12">
        <text>a hydroperoxide + [thioredoxin]-dithiol = an alcohol + [thioredoxin]-disulfide + H2O</text>
        <dbReference type="Rhea" id="RHEA:62620"/>
        <dbReference type="Rhea" id="RHEA-COMP:10698"/>
        <dbReference type="Rhea" id="RHEA-COMP:10700"/>
        <dbReference type="ChEBI" id="CHEBI:15377"/>
        <dbReference type="ChEBI" id="CHEBI:29950"/>
        <dbReference type="ChEBI" id="CHEBI:30879"/>
        <dbReference type="ChEBI" id="CHEBI:35924"/>
        <dbReference type="ChEBI" id="CHEBI:50058"/>
        <dbReference type="EC" id="1.11.1.24"/>
    </reaction>
</comment>
<dbReference type="GO" id="GO:0034599">
    <property type="term" value="P:cellular response to oxidative stress"/>
    <property type="evidence" value="ECO:0007669"/>
    <property type="project" value="TreeGrafter"/>
</dbReference>
<evidence type="ECO:0000256" key="4">
    <source>
        <dbReference type="ARBA" id="ARBA00022559"/>
    </source>
</evidence>
<dbReference type="InterPro" id="IPR013766">
    <property type="entry name" value="Thioredoxin_domain"/>
</dbReference>
<dbReference type="PANTHER" id="PTHR42801">
    <property type="entry name" value="THIOREDOXIN-DEPENDENT PEROXIDE REDUCTASE"/>
    <property type="match status" value="1"/>
</dbReference>
<feature type="active site" description="Cysteine sulfenic acid (-SOH) intermediate; for peroxidase activity" evidence="13">
    <location>
        <position position="51"/>
    </location>
</feature>
<evidence type="ECO:0000256" key="6">
    <source>
        <dbReference type="ARBA" id="ARBA00023002"/>
    </source>
</evidence>
<dbReference type="PIRSF" id="PIRSF000239">
    <property type="entry name" value="AHPC"/>
    <property type="match status" value="1"/>
</dbReference>
<dbReference type="NCBIfam" id="NF006960">
    <property type="entry name" value="PRK09437.1"/>
    <property type="match status" value="1"/>
</dbReference>
<dbReference type="InterPro" id="IPR050924">
    <property type="entry name" value="Peroxiredoxin_BCP/PrxQ"/>
</dbReference>
<dbReference type="PANTHER" id="PTHR42801:SF4">
    <property type="entry name" value="AHPC_TSA FAMILY PROTEIN"/>
    <property type="match status" value="1"/>
</dbReference>
<comment type="function">
    <text evidence="1">Thiol-specific peroxidase that catalyzes the reduction of hydrogen peroxide and organic hydroperoxides to water and alcohols, respectively. Plays a role in cell protection against oxidative stress by detoxifying peroxides and as sensor of hydrogen peroxide-mediated signaling events.</text>
</comment>
<evidence type="ECO:0000256" key="8">
    <source>
        <dbReference type="ARBA" id="ARBA00023284"/>
    </source>
</evidence>
<dbReference type="SUPFAM" id="SSF52833">
    <property type="entry name" value="Thioredoxin-like"/>
    <property type="match status" value="1"/>
</dbReference>
<evidence type="ECO:0000256" key="12">
    <source>
        <dbReference type="ARBA" id="ARBA00049091"/>
    </source>
</evidence>
<accession>A0A3N0C9T4</accession>
<dbReference type="PROSITE" id="PS51352">
    <property type="entry name" value="THIOREDOXIN_2"/>
    <property type="match status" value="1"/>
</dbReference>
<evidence type="ECO:0000256" key="10">
    <source>
        <dbReference type="ARBA" id="ARBA00038489"/>
    </source>
</evidence>
<feature type="domain" description="Thioredoxin" evidence="14">
    <location>
        <begin position="9"/>
        <end position="159"/>
    </location>
</feature>
<evidence type="ECO:0000313" key="16">
    <source>
        <dbReference type="Proteomes" id="UP000273807"/>
    </source>
</evidence>
<dbReference type="EC" id="1.11.1.24" evidence="3"/>
<comment type="caution">
    <text evidence="15">The sequence shown here is derived from an EMBL/GenBank/DDBJ whole genome shotgun (WGS) entry which is preliminary data.</text>
</comment>
<dbReference type="GO" id="GO:0005737">
    <property type="term" value="C:cytoplasm"/>
    <property type="evidence" value="ECO:0007669"/>
    <property type="project" value="TreeGrafter"/>
</dbReference>
<dbReference type="InterPro" id="IPR024706">
    <property type="entry name" value="Peroxiredoxin_AhpC-typ"/>
</dbReference>
<evidence type="ECO:0000256" key="9">
    <source>
        <dbReference type="ARBA" id="ARBA00032824"/>
    </source>
</evidence>
<dbReference type="AlphaFoldDB" id="A0A3N0C9T4"/>
<dbReference type="Gene3D" id="3.40.30.10">
    <property type="entry name" value="Glutaredoxin"/>
    <property type="match status" value="1"/>
</dbReference>
<evidence type="ECO:0000256" key="5">
    <source>
        <dbReference type="ARBA" id="ARBA00022862"/>
    </source>
</evidence>
<evidence type="ECO:0000313" key="15">
    <source>
        <dbReference type="EMBL" id="RNL60235.1"/>
    </source>
</evidence>
<dbReference type="Proteomes" id="UP000273807">
    <property type="component" value="Unassembled WGS sequence"/>
</dbReference>
<dbReference type="OrthoDB" id="9812811at2"/>
<dbReference type="Pfam" id="PF00578">
    <property type="entry name" value="AhpC-TSA"/>
    <property type="match status" value="1"/>
</dbReference>
<dbReference type="EMBL" id="RBED01000023">
    <property type="protein sequence ID" value="RNL60235.1"/>
    <property type="molecule type" value="Genomic_DNA"/>
</dbReference>
<evidence type="ECO:0000256" key="11">
    <source>
        <dbReference type="ARBA" id="ARBA00041373"/>
    </source>
</evidence>
<dbReference type="GO" id="GO:0008379">
    <property type="term" value="F:thioredoxin peroxidase activity"/>
    <property type="evidence" value="ECO:0007669"/>
    <property type="project" value="TreeGrafter"/>
</dbReference>
<evidence type="ECO:0000259" key="14">
    <source>
        <dbReference type="PROSITE" id="PS51352"/>
    </source>
</evidence>
<evidence type="ECO:0000256" key="7">
    <source>
        <dbReference type="ARBA" id="ARBA00023157"/>
    </source>
</evidence>
<evidence type="ECO:0000256" key="3">
    <source>
        <dbReference type="ARBA" id="ARBA00013017"/>
    </source>
</evidence>
<keyword evidence="8" id="KW-0676">Redox-active center</keyword>
<protein>
    <recommendedName>
        <fullName evidence="3">thioredoxin-dependent peroxiredoxin</fullName>
        <ecNumber evidence="3">1.11.1.24</ecNumber>
    </recommendedName>
    <alternativeName>
        <fullName evidence="11">Bacterioferritin comigratory protein</fullName>
    </alternativeName>
    <alternativeName>
        <fullName evidence="9">Thioredoxin peroxidase</fullName>
    </alternativeName>
</protein>
<sequence>MTTNLTVKLQPGTAAPEFTLPKADGSPVSLADYRGRNVIVYFYPQAATPGCTTEACDFRDNLASLQGSGYEVLGVSPDGMEALAGFSGDFDLTFPLLADEDHAVALAYGAWGEKLVDGEITEGIVRSTVVVDPDGNVVLAQYQMKAQGHVAALRQDLGV</sequence>
<dbReference type="CDD" id="cd03017">
    <property type="entry name" value="PRX_BCP"/>
    <property type="match status" value="1"/>
</dbReference>
<proteinExistence type="inferred from homology"/>
<keyword evidence="6 15" id="KW-0560">Oxidoreductase</keyword>
<dbReference type="InterPro" id="IPR000866">
    <property type="entry name" value="AhpC/TSA"/>
</dbReference>
<comment type="subunit">
    <text evidence="2">Monomer.</text>
</comment>
<dbReference type="FunFam" id="3.40.30.10:FF:000007">
    <property type="entry name" value="Thioredoxin-dependent thiol peroxidase"/>
    <property type="match status" value="1"/>
</dbReference>
<reference evidence="15 16" key="1">
    <citation type="submission" date="2018-10" db="EMBL/GenBank/DDBJ databases">
        <title>Genome sequencing of Arthrobacter oryzae TNB02.</title>
        <authorList>
            <person name="Cho Y.-J."/>
            <person name="Cho A."/>
            <person name="Kim O.-S."/>
        </authorList>
    </citation>
    <scope>NUCLEOTIDE SEQUENCE [LARGE SCALE GENOMIC DNA]</scope>
    <source>
        <strain evidence="15 16">TNB02</strain>
    </source>
</reference>
<name>A0A3N0C9T4_9MICC</name>
<keyword evidence="4 15" id="KW-0575">Peroxidase</keyword>
<evidence type="ECO:0000256" key="1">
    <source>
        <dbReference type="ARBA" id="ARBA00003330"/>
    </source>
</evidence>
<dbReference type="InterPro" id="IPR036249">
    <property type="entry name" value="Thioredoxin-like_sf"/>
</dbReference>
<keyword evidence="5" id="KW-0049">Antioxidant</keyword>
<keyword evidence="7" id="KW-1015">Disulfide bond</keyword>
<comment type="similarity">
    <text evidence="10">Belongs to the peroxiredoxin family. BCP/PrxQ subfamily.</text>
</comment>
<gene>
    <name evidence="15" type="ORF">D7003_01560</name>
</gene>
<evidence type="ECO:0000256" key="2">
    <source>
        <dbReference type="ARBA" id="ARBA00011245"/>
    </source>
</evidence>
<evidence type="ECO:0000256" key="13">
    <source>
        <dbReference type="PIRSR" id="PIRSR000239-1"/>
    </source>
</evidence>
<dbReference type="GO" id="GO:0045454">
    <property type="term" value="P:cell redox homeostasis"/>
    <property type="evidence" value="ECO:0007669"/>
    <property type="project" value="TreeGrafter"/>
</dbReference>
<dbReference type="RefSeq" id="WP_123253756.1">
    <property type="nucleotide sequence ID" value="NZ_RBED01000023.1"/>
</dbReference>